<evidence type="ECO:0000256" key="9">
    <source>
        <dbReference type="RuleBase" id="RU365093"/>
    </source>
</evidence>
<proteinExistence type="inferred from homology"/>
<comment type="subcellular location">
    <subcellularLocation>
        <location evidence="1 9">Cell inner membrane</location>
        <topology evidence="1 9">Single-pass membrane protein</topology>
    </subcellularLocation>
</comment>
<dbReference type="EMBL" id="CP080590">
    <property type="protein sequence ID" value="QYO77696.1"/>
    <property type="molecule type" value="Genomic_DNA"/>
</dbReference>
<keyword evidence="14" id="KW-1185">Reference proteome</keyword>
<feature type="coiled-coil region" evidence="10">
    <location>
        <begin position="219"/>
        <end position="296"/>
    </location>
</feature>
<evidence type="ECO:0000313" key="13">
    <source>
        <dbReference type="EMBL" id="QYO77696.1"/>
    </source>
</evidence>
<keyword evidence="10" id="KW-0175">Coiled coil</keyword>
<name>A0ABX8WG24_9HYPH</name>
<evidence type="ECO:0000256" key="1">
    <source>
        <dbReference type="ARBA" id="ARBA00004377"/>
    </source>
</evidence>
<dbReference type="Pfam" id="PF26002">
    <property type="entry name" value="Beta-barrel_AprE"/>
    <property type="match status" value="1"/>
</dbReference>
<dbReference type="Gene3D" id="1.10.287.470">
    <property type="entry name" value="Helix hairpin bin"/>
    <property type="match status" value="1"/>
</dbReference>
<gene>
    <name evidence="13" type="ORF">K1X15_03765</name>
</gene>
<evidence type="ECO:0000256" key="3">
    <source>
        <dbReference type="ARBA" id="ARBA00022448"/>
    </source>
</evidence>
<dbReference type="NCBIfam" id="TIGR01843">
    <property type="entry name" value="type_I_hlyD"/>
    <property type="match status" value="1"/>
</dbReference>
<keyword evidence="4 9" id="KW-1003">Cell membrane</keyword>
<keyword evidence="5 9" id="KW-0997">Cell inner membrane</keyword>
<evidence type="ECO:0000256" key="8">
    <source>
        <dbReference type="ARBA" id="ARBA00023136"/>
    </source>
</evidence>
<comment type="similarity">
    <text evidence="2 9">Belongs to the membrane fusion protein (MFP) (TC 8.A.1) family.</text>
</comment>
<evidence type="ECO:0000313" key="14">
    <source>
        <dbReference type="Proteomes" id="UP000825799"/>
    </source>
</evidence>
<evidence type="ECO:0000259" key="12">
    <source>
        <dbReference type="Pfam" id="PF26002"/>
    </source>
</evidence>
<dbReference type="PANTHER" id="PTHR30386:SF17">
    <property type="entry name" value="ALKALINE PROTEASE SECRETION PROTEIN APRE"/>
    <property type="match status" value="1"/>
</dbReference>
<evidence type="ECO:0000256" key="5">
    <source>
        <dbReference type="ARBA" id="ARBA00022519"/>
    </source>
</evidence>
<evidence type="ECO:0000256" key="2">
    <source>
        <dbReference type="ARBA" id="ARBA00009477"/>
    </source>
</evidence>
<dbReference type="Gene3D" id="2.40.50.100">
    <property type="match status" value="1"/>
</dbReference>
<evidence type="ECO:0000256" key="7">
    <source>
        <dbReference type="ARBA" id="ARBA00022989"/>
    </source>
</evidence>
<dbReference type="PANTHER" id="PTHR30386">
    <property type="entry name" value="MEMBRANE FUSION SUBUNIT OF EMRAB-TOLC MULTIDRUG EFFLUX PUMP"/>
    <property type="match status" value="1"/>
</dbReference>
<dbReference type="InterPro" id="IPR050739">
    <property type="entry name" value="MFP"/>
</dbReference>
<keyword evidence="6 9" id="KW-0812">Transmembrane</keyword>
<dbReference type="PRINTS" id="PR01490">
    <property type="entry name" value="RTXTOXIND"/>
</dbReference>
<feature type="transmembrane region" description="Helical" evidence="9">
    <location>
        <begin position="25"/>
        <end position="43"/>
    </location>
</feature>
<dbReference type="InterPro" id="IPR058982">
    <property type="entry name" value="Beta-barrel_AprE"/>
</dbReference>
<keyword evidence="3 9" id="KW-0813">Transport</keyword>
<dbReference type="Pfam" id="PF25994">
    <property type="entry name" value="HH_AprE"/>
    <property type="match status" value="1"/>
</dbReference>
<protein>
    <recommendedName>
        <fullName evidence="9">Membrane fusion protein (MFP) family protein</fullName>
    </recommendedName>
</protein>
<evidence type="ECO:0000259" key="11">
    <source>
        <dbReference type="Pfam" id="PF25994"/>
    </source>
</evidence>
<keyword evidence="7 9" id="KW-1133">Transmembrane helix</keyword>
<reference evidence="13 14" key="1">
    <citation type="submission" date="2021-08" db="EMBL/GenBank/DDBJ databases">
        <title>Devosia salina sp. nov., isolated from the South China Sea sediment.</title>
        <authorList>
            <person name="Zhou Z."/>
        </authorList>
    </citation>
    <scope>NUCLEOTIDE SEQUENCE [LARGE SCALE GENOMIC DNA]</scope>
    <source>
        <strain evidence="13 14">SCS-3</strain>
    </source>
</reference>
<feature type="domain" description="AprE-like beta-barrel" evidence="12">
    <location>
        <begin position="331"/>
        <end position="421"/>
    </location>
</feature>
<evidence type="ECO:0000256" key="6">
    <source>
        <dbReference type="ARBA" id="ARBA00022692"/>
    </source>
</evidence>
<accession>A0ABX8WG24</accession>
<sequence length="445" mass="49392">MTVVNAHAIDLEWYRDVPRSIRRHAIFGVGLVAIAFGGFGVWASTAPLAAAVISQGTFVATGQNKVIQHLEGGIIEDLAVGEGELVKAGQVLVTLDNTAALATERQLLMRELRLEAILKRLNDEALNARSFTEPEGDPKAMTEEARQVYDSQRAHFVSWREKLDNDLALYQHNVDALNFRRGGEQSQLQSMERQRELLLFELQSRTTLLEKGLVTRSEVMELQRAVADADGDIARLSAEMQEIDAQIAKYMGEMVQVQDGARQTALNEVQSVEIELDSVREQIRHARNVLERTQIRSPVDGKVVRIHYHTTGGVVESGKPIMEILPSGVPLLIETMISRNQIDDVRQGEPVAVRLIALSQRTTPVLEGRLDYLSADSIREGSSNGQPEVYLARVTISADEIARVPGFVPTPGMPAEVMVQTAERTFFDYLAKPISDSMSRAFREN</sequence>
<dbReference type="InterPro" id="IPR058781">
    <property type="entry name" value="HH_AprE-like"/>
</dbReference>
<feature type="domain" description="AprE-like long alpha-helical hairpin" evidence="11">
    <location>
        <begin position="101"/>
        <end position="288"/>
    </location>
</feature>
<evidence type="ECO:0000256" key="10">
    <source>
        <dbReference type="SAM" id="Coils"/>
    </source>
</evidence>
<keyword evidence="8 9" id="KW-0472">Membrane</keyword>
<organism evidence="13 14">
    <name type="scientific">Devosia salina</name>
    <dbReference type="NCBI Taxonomy" id="2860336"/>
    <lineage>
        <taxon>Bacteria</taxon>
        <taxon>Pseudomonadati</taxon>
        <taxon>Pseudomonadota</taxon>
        <taxon>Alphaproteobacteria</taxon>
        <taxon>Hyphomicrobiales</taxon>
        <taxon>Devosiaceae</taxon>
        <taxon>Devosia</taxon>
    </lineage>
</organism>
<dbReference type="InterPro" id="IPR010129">
    <property type="entry name" value="T1SS_HlyD"/>
</dbReference>
<dbReference type="Proteomes" id="UP000825799">
    <property type="component" value="Chromosome"/>
</dbReference>
<dbReference type="RefSeq" id="WP_220306150.1">
    <property type="nucleotide sequence ID" value="NZ_CP080590.1"/>
</dbReference>
<dbReference type="Gene3D" id="2.40.30.170">
    <property type="match status" value="1"/>
</dbReference>
<evidence type="ECO:0000256" key="4">
    <source>
        <dbReference type="ARBA" id="ARBA00022475"/>
    </source>
</evidence>